<feature type="signal peptide" evidence="1">
    <location>
        <begin position="1"/>
        <end position="28"/>
    </location>
</feature>
<organism evidence="2 3">
    <name type="scientific">Nocardia yunnanensis</name>
    <dbReference type="NCBI Taxonomy" id="2382165"/>
    <lineage>
        <taxon>Bacteria</taxon>
        <taxon>Bacillati</taxon>
        <taxon>Actinomycetota</taxon>
        <taxon>Actinomycetes</taxon>
        <taxon>Mycobacteriales</taxon>
        <taxon>Nocardiaceae</taxon>
        <taxon>Nocardia</taxon>
    </lineage>
</organism>
<evidence type="ECO:0000256" key="1">
    <source>
        <dbReference type="SAM" id="SignalP"/>
    </source>
</evidence>
<evidence type="ECO:0000313" key="2">
    <source>
        <dbReference type="EMBL" id="AYF76265.1"/>
    </source>
</evidence>
<dbReference type="KEGG" id="nyu:D7D52_23285"/>
<accession>A0A386ZI64</accession>
<protein>
    <recommendedName>
        <fullName evidence="4">Hemophore-related protein</fullName>
    </recommendedName>
</protein>
<feature type="chain" id="PRO_5017258495" description="Hemophore-related protein" evidence="1">
    <location>
        <begin position="29"/>
        <end position="103"/>
    </location>
</feature>
<dbReference type="OrthoDB" id="4568547at2"/>
<dbReference type="Proteomes" id="UP000267164">
    <property type="component" value="Chromosome"/>
</dbReference>
<keyword evidence="1" id="KW-0732">Signal</keyword>
<reference evidence="2 3" key="1">
    <citation type="submission" date="2018-09" db="EMBL/GenBank/DDBJ databases">
        <title>Nocardia yunnanensis sp. nov., an actinomycete isolated from a soil sample.</title>
        <authorList>
            <person name="Zhang J."/>
        </authorList>
    </citation>
    <scope>NUCLEOTIDE SEQUENCE [LARGE SCALE GENOMIC DNA]</scope>
    <source>
        <strain evidence="2 3">CFHS0054</strain>
    </source>
</reference>
<gene>
    <name evidence="2" type="ORF">D7D52_23285</name>
</gene>
<dbReference type="EMBL" id="CP032568">
    <property type="protein sequence ID" value="AYF76265.1"/>
    <property type="molecule type" value="Genomic_DNA"/>
</dbReference>
<name>A0A386ZI64_9NOCA</name>
<dbReference type="RefSeq" id="WP_120739610.1">
    <property type="nucleotide sequence ID" value="NZ_CP032568.1"/>
</dbReference>
<sequence length="103" mass="10332">MRKILPSAVLAAGAVAALLVLPAGNAYALSPACQAASDVLNSYGSLGPSPQQMQDAANRLYAIDASGQEQMAISNYANALAKGDVAMIGNAAPILNGICAQTN</sequence>
<dbReference type="AlphaFoldDB" id="A0A386ZI64"/>
<evidence type="ECO:0008006" key="4">
    <source>
        <dbReference type="Google" id="ProtNLM"/>
    </source>
</evidence>
<proteinExistence type="predicted"/>
<evidence type="ECO:0000313" key="3">
    <source>
        <dbReference type="Proteomes" id="UP000267164"/>
    </source>
</evidence>
<keyword evidence="3" id="KW-1185">Reference proteome</keyword>